<sequence>MNRRRKFISSDEMILPAELMSSCLGWQKVDPISRFGSTEGAQYHIIHDVTMGLILM</sequence>
<evidence type="ECO:0000313" key="1">
    <source>
        <dbReference type="EMBL" id="ALI56565.1"/>
    </source>
</evidence>
<keyword evidence="2" id="KW-1185">Reference proteome</keyword>
<reference evidence="1 2" key="1">
    <citation type="submission" date="2015-05" db="EMBL/GenBank/DDBJ databases">
        <authorList>
            <person name="Wang D.B."/>
            <person name="Wang M."/>
        </authorList>
    </citation>
    <scope>NUCLEOTIDE SEQUENCE [LARGE SCALE GENOMIC DNA]</scope>
    <source>
        <strain evidence="1 2">IMCC 12053</strain>
    </source>
</reference>
<name>A0A0N7HIZ1_9RHOB</name>
<protein>
    <submittedName>
        <fullName evidence="1">Uncharacterized protein</fullName>
    </submittedName>
</protein>
<dbReference type="Proteomes" id="UP000064920">
    <property type="component" value="Chromosome"/>
</dbReference>
<dbReference type="AlphaFoldDB" id="A0A0N7HIZ1"/>
<organism evidence="1 2">
    <name type="scientific">Celeribacter marinus</name>
    <dbReference type="NCBI Taxonomy" id="1397108"/>
    <lineage>
        <taxon>Bacteria</taxon>
        <taxon>Pseudomonadati</taxon>
        <taxon>Pseudomonadota</taxon>
        <taxon>Alphaproteobacteria</taxon>
        <taxon>Rhodobacterales</taxon>
        <taxon>Roseobacteraceae</taxon>
        <taxon>Celeribacter</taxon>
    </lineage>
</organism>
<gene>
    <name evidence="1" type="ORF">IMCC12053_2618</name>
</gene>
<evidence type="ECO:0000313" key="2">
    <source>
        <dbReference type="Proteomes" id="UP000064920"/>
    </source>
</evidence>
<proteinExistence type="predicted"/>
<dbReference type="EMBL" id="CP012023">
    <property type="protein sequence ID" value="ALI56565.1"/>
    <property type="molecule type" value="Genomic_DNA"/>
</dbReference>
<dbReference type="KEGG" id="cmar:IMCC12053_2618"/>
<dbReference type="PATRIC" id="fig|1397108.4.peg.2677"/>
<accession>A0A0N7HIZ1</accession>